<name>A0A9X6NFU0_HYPEX</name>
<gene>
    <name evidence="3" type="ORF">BV898_17596</name>
</gene>
<evidence type="ECO:0000256" key="1">
    <source>
        <dbReference type="SAM" id="MobiDB-lite"/>
    </source>
</evidence>
<protein>
    <recommendedName>
        <fullName evidence="2">Chitin-binding type-2 domain-containing protein</fullName>
    </recommendedName>
</protein>
<feature type="region of interest" description="Disordered" evidence="1">
    <location>
        <begin position="124"/>
        <end position="180"/>
    </location>
</feature>
<dbReference type="InterPro" id="IPR036508">
    <property type="entry name" value="Chitin-bd_dom_sf"/>
</dbReference>
<dbReference type="Gene3D" id="2.170.140.10">
    <property type="entry name" value="Chitin binding domain"/>
    <property type="match status" value="1"/>
</dbReference>
<comment type="caution">
    <text evidence="3">The sequence shown here is derived from an EMBL/GenBank/DDBJ whole genome shotgun (WGS) entry which is preliminary data.</text>
</comment>
<organism evidence="3 4">
    <name type="scientific">Hypsibius exemplaris</name>
    <name type="common">Freshwater tardigrade</name>
    <dbReference type="NCBI Taxonomy" id="2072580"/>
    <lineage>
        <taxon>Eukaryota</taxon>
        <taxon>Metazoa</taxon>
        <taxon>Ecdysozoa</taxon>
        <taxon>Tardigrada</taxon>
        <taxon>Eutardigrada</taxon>
        <taxon>Parachela</taxon>
        <taxon>Hypsibioidea</taxon>
        <taxon>Hypsibiidae</taxon>
        <taxon>Hypsibius</taxon>
    </lineage>
</organism>
<feature type="compositionally biased region" description="Polar residues" evidence="1">
    <location>
        <begin position="273"/>
        <end position="283"/>
    </location>
</feature>
<dbReference type="PROSITE" id="PS50940">
    <property type="entry name" value="CHIT_BIND_II"/>
    <property type="match status" value="1"/>
</dbReference>
<dbReference type="GO" id="GO:0005576">
    <property type="term" value="C:extracellular region"/>
    <property type="evidence" value="ECO:0007669"/>
    <property type="project" value="InterPro"/>
</dbReference>
<feature type="compositionally biased region" description="Polar residues" evidence="1">
    <location>
        <begin position="158"/>
        <end position="180"/>
    </location>
</feature>
<dbReference type="AlphaFoldDB" id="A0A9X6NFU0"/>
<sequence>MHADGVMDLLLHAQPGVTYPIMKNGIPATKFVCSKPGFYADVETNCQVFHRCEINGGNMTSYFCVDTTVFNQVTLVCDYWFNVDCDRSVELADFANSRLYTNRELFDTPPKEYTSPNAVRITPDATQHEPRSITPATLGASSTTQMPGSVEQLVNKGPDSNYNMQPYTGTPKSRAQSTTPSSAQLNCSVFQDGLQCGCRMGHCWAYKNPAGHITPQAAPNEPWCYTDKVGAPHGQHGCSPCKVNGDCSWAAHCRDDKISTGKDTVGLPECPNDSMQATTTNSPSTRFHVVGQRTQPVMTLPRPV</sequence>
<feature type="domain" description="Chitin-binding type-2" evidence="2">
    <location>
        <begin position="30"/>
        <end position="87"/>
    </location>
</feature>
<evidence type="ECO:0000313" key="4">
    <source>
        <dbReference type="Proteomes" id="UP000192578"/>
    </source>
</evidence>
<proteinExistence type="predicted"/>
<evidence type="ECO:0000313" key="3">
    <source>
        <dbReference type="EMBL" id="OWA53162.1"/>
    </source>
</evidence>
<dbReference type="Proteomes" id="UP000192578">
    <property type="component" value="Unassembled WGS sequence"/>
</dbReference>
<reference evidence="4" key="1">
    <citation type="submission" date="2017-01" db="EMBL/GenBank/DDBJ databases">
        <title>Comparative genomics of anhydrobiosis in the tardigrade Hypsibius dujardini.</title>
        <authorList>
            <person name="Yoshida Y."/>
            <person name="Koutsovoulos G."/>
            <person name="Laetsch D."/>
            <person name="Stevens L."/>
            <person name="Kumar S."/>
            <person name="Horikawa D."/>
            <person name="Ishino K."/>
            <person name="Komine S."/>
            <person name="Tomita M."/>
            <person name="Blaxter M."/>
            <person name="Arakawa K."/>
        </authorList>
    </citation>
    <scope>NUCLEOTIDE SEQUENCE [LARGE SCALE GENOMIC DNA]</scope>
    <source>
        <strain evidence="4">Z151</strain>
    </source>
</reference>
<evidence type="ECO:0000259" key="2">
    <source>
        <dbReference type="PROSITE" id="PS50940"/>
    </source>
</evidence>
<keyword evidence="4" id="KW-1185">Reference proteome</keyword>
<dbReference type="SUPFAM" id="SSF57625">
    <property type="entry name" value="Invertebrate chitin-binding proteins"/>
    <property type="match status" value="1"/>
</dbReference>
<dbReference type="SMART" id="SM00494">
    <property type="entry name" value="ChtBD2"/>
    <property type="match status" value="1"/>
</dbReference>
<dbReference type="PANTHER" id="PTHR22933">
    <property type="entry name" value="FI18007P1-RELATED"/>
    <property type="match status" value="1"/>
</dbReference>
<dbReference type="PANTHER" id="PTHR22933:SF43">
    <property type="entry name" value="LP10131P"/>
    <property type="match status" value="1"/>
</dbReference>
<feature type="region of interest" description="Disordered" evidence="1">
    <location>
        <begin position="264"/>
        <end position="283"/>
    </location>
</feature>
<accession>A0A9X6NFU0</accession>
<dbReference type="Pfam" id="PF01607">
    <property type="entry name" value="CBM_14"/>
    <property type="match status" value="1"/>
</dbReference>
<dbReference type="GO" id="GO:0008061">
    <property type="term" value="F:chitin binding"/>
    <property type="evidence" value="ECO:0007669"/>
    <property type="project" value="InterPro"/>
</dbReference>
<dbReference type="EMBL" id="MTYJ01000306">
    <property type="protein sequence ID" value="OWA53162.1"/>
    <property type="molecule type" value="Genomic_DNA"/>
</dbReference>
<dbReference type="InterPro" id="IPR002557">
    <property type="entry name" value="Chitin-bd_dom"/>
</dbReference>
<dbReference type="InterPro" id="IPR052976">
    <property type="entry name" value="Scoloptoxin-like"/>
</dbReference>